<feature type="compositionally biased region" description="Basic and acidic residues" evidence="4">
    <location>
        <begin position="719"/>
        <end position="728"/>
    </location>
</feature>
<dbReference type="InterPro" id="IPR051834">
    <property type="entry name" value="RING_finger_E3_ligase"/>
</dbReference>
<feature type="region of interest" description="Disordered" evidence="4">
    <location>
        <begin position="30"/>
        <end position="54"/>
    </location>
</feature>
<feature type="compositionally biased region" description="Basic residues" evidence="4">
    <location>
        <begin position="515"/>
        <end position="527"/>
    </location>
</feature>
<feature type="domain" description="RING-type" evidence="5">
    <location>
        <begin position="627"/>
        <end position="652"/>
    </location>
</feature>
<comment type="caution">
    <text evidence="6">The sequence shown here is derived from an EMBL/GenBank/DDBJ whole genome shotgun (WGS) entry which is preliminary data.</text>
</comment>
<dbReference type="EMBL" id="BQNB010010767">
    <property type="protein sequence ID" value="GJS81696.1"/>
    <property type="molecule type" value="Genomic_DNA"/>
</dbReference>
<gene>
    <name evidence="6" type="ORF">Tco_0748237</name>
</gene>
<feature type="compositionally biased region" description="Low complexity" evidence="4">
    <location>
        <begin position="489"/>
        <end position="506"/>
    </location>
</feature>
<feature type="region of interest" description="Disordered" evidence="4">
    <location>
        <begin position="694"/>
        <end position="728"/>
    </location>
</feature>
<evidence type="ECO:0000313" key="7">
    <source>
        <dbReference type="Proteomes" id="UP001151760"/>
    </source>
</evidence>
<feature type="compositionally biased region" description="Low complexity" evidence="4">
    <location>
        <begin position="416"/>
        <end position="425"/>
    </location>
</feature>
<evidence type="ECO:0000259" key="5">
    <source>
        <dbReference type="Pfam" id="PF17123"/>
    </source>
</evidence>
<evidence type="ECO:0000313" key="6">
    <source>
        <dbReference type="EMBL" id="GJS81696.1"/>
    </source>
</evidence>
<dbReference type="Pfam" id="PF17123">
    <property type="entry name" value="zf-RING_11"/>
    <property type="match status" value="1"/>
</dbReference>
<dbReference type="SUPFAM" id="SSF57850">
    <property type="entry name" value="RING/U-box"/>
    <property type="match status" value="1"/>
</dbReference>
<feature type="compositionally biased region" description="Basic and acidic residues" evidence="4">
    <location>
        <begin position="694"/>
        <end position="703"/>
    </location>
</feature>
<reference evidence="6" key="1">
    <citation type="journal article" date="2022" name="Int. J. Mol. Sci.">
        <title>Draft Genome of Tanacetum Coccineum: Genomic Comparison of Closely Related Tanacetum-Family Plants.</title>
        <authorList>
            <person name="Yamashiro T."/>
            <person name="Shiraishi A."/>
            <person name="Nakayama K."/>
            <person name="Satake H."/>
        </authorList>
    </citation>
    <scope>NUCLEOTIDE SEQUENCE</scope>
</reference>
<feature type="region of interest" description="Disordered" evidence="4">
    <location>
        <begin position="458"/>
        <end position="539"/>
    </location>
</feature>
<feature type="region of interest" description="Disordered" evidence="4">
    <location>
        <begin position="318"/>
        <end position="425"/>
    </location>
</feature>
<name>A0ABQ4YVZ4_9ASTR</name>
<dbReference type="Gene3D" id="3.30.40.10">
    <property type="entry name" value="Zinc/RING finger domain, C3HC4 (zinc finger)"/>
    <property type="match status" value="1"/>
</dbReference>
<evidence type="ECO:0000256" key="3">
    <source>
        <dbReference type="ARBA" id="ARBA00022833"/>
    </source>
</evidence>
<reference evidence="6" key="2">
    <citation type="submission" date="2022-01" db="EMBL/GenBank/DDBJ databases">
        <authorList>
            <person name="Yamashiro T."/>
            <person name="Shiraishi A."/>
            <person name="Satake H."/>
            <person name="Nakayama K."/>
        </authorList>
    </citation>
    <scope>NUCLEOTIDE SEQUENCE</scope>
</reference>
<dbReference type="Proteomes" id="UP001151760">
    <property type="component" value="Unassembled WGS sequence"/>
</dbReference>
<dbReference type="PANTHER" id="PTHR45931:SF25">
    <property type="entry name" value="E3 UBIQUITIN-PROTEIN LIGASE RLIM-LIKE ISOFORM X1"/>
    <property type="match status" value="1"/>
</dbReference>
<sequence length="728" mass="80780">MYLISSSMRYGGMDYMDIDSVEEVPDTPERFIASHNNDGHSTGKRSGGSSSCRVIDSDYFNDKMRNEQKEKGKSVAANGGRRLFARPDNVRHEGSSFVDLTEQNGRGVFGKIPPSKSFGVNGTVKLGPRPDRGKGVVIGGQHKAESNASSLDITPPRVNRNKRLVRNGCISPHNIAKSKLVAEKHDIERVENMSSDGPSTVDIKDLIAEAKGSRRFKEKGLSHHPSFLEEDTRSRHLPRRTVIEATDASKESEGWINTHNTTRKVDLSLADGDQHISRGKAASSSAFDQQNNGMLQRDRRNGNISSTFFNHYDDLEIDPTQRVSAPPDNMSRRTHNLGQFKERAQLTKRQRGGVALSNSRECAMPRSDDSERLFPSLSGEPSTSRSTRNKNRGGASTSDPVIAIDELYPEVGNRGSNTDSISNDDTSVRALQLEADEMLARELQEQLYNEELTNVFGNDEQDHSSRLGGRPAFRPASGGASLSNLYQHSRSSTSRNTSANRSVSRAQSPAPTRLGRLRGRFPGRSRRVSSTSIQSGPIFPSNMDMDVRMQILEALEAVDDMDFPNNFLGFNNMGLPSELLRSGRDFNENDYEMLLALDENNHRHGGATRAQINNLPESTVQAENLQECAICLETPAIGETIRHLPCLHRFHKDVGSYKLLIDNIATRLDNLGSSVTEEELVTYAINGLGDKYDLRPSRTHDPQPRSFPGFKEGSLHGYYGRDTHEREN</sequence>
<evidence type="ECO:0000256" key="4">
    <source>
        <dbReference type="SAM" id="MobiDB-lite"/>
    </source>
</evidence>
<evidence type="ECO:0000256" key="1">
    <source>
        <dbReference type="ARBA" id="ARBA00022723"/>
    </source>
</evidence>
<protein>
    <submittedName>
        <fullName evidence="6">RING/U-box superfamily protein</fullName>
    </submittedName>
</protein>
<keyword evidence="1" id="KW-0479">Metal-binding</keyword>
<dbReference type="InterPro" id="IPR013083">
    <property type="entry name" value="Znf_RING/FYVE/PHD"/>
</dbReference>
<organism evidence="6 7">
    <name type="scientific">Tanacetum coccineum</name>
    <dbReference type="NCBI Taxonomy" id="301880"/>
    <lineage>
        <taxon>Eukaryota</taxon>
        <taxon>Viridiplantae</taxon>
        <taxon>Streptophyta</taxon>
        <taxon>Embryophyta</taxon>
        <taxon>Tracheophyta</taxon>
        <taxon>Spermatophyta</taxon>
        <taxon>Magnoliopsida</taxon>
        <taxon>eudicotyledons</taxon>
        <taxon>Gunneridae</taxon>
        <taxon>Pentapetalae</taxon>
        <taxon>asterids</taxon>
        <taxon>campanulids</taxon>
        <taxon>Asterales</taxon>
        <taxon>Asteraceae</taxon>
        <taxon>Asteroideae</taxon>
        <taxon>Anthemideae</taxon>
        <taxon>Anthemidinae</taxon>
        <taxon>Tanacetum</taxon>
    </lineage>
</organism>
<accession>A0ABQ4YVZ4</accession>
<proteinExistence type="predicted"/>
<keyword evidence="7" id="KW-1185">Reference proteome</keyword>
<feature type="region of interest" description="Disordered" evidence="4">
    <location>
        <begin position="277"/>
        <end position="306"/>
    </location>
</feature>
<keyword evidence="2" id="KW-0863">Zinc-finger</keyword>
<evidence type="ECO:0000256" key="2">
    <source>
        <dbReference type="ARBA" id="ARBA00022771"/>
    </source>
</evidence>
<feature type="compositionally biased region" description="Polar residues" evidence="4">
    <location>
        <begin position="282"/>
        <end position="294"/>
    </location>
</feature>
<dbReference type="PANTHER" id="PTHR45931">
    <property type="entry name" value="SI:CH211-59O9.10"/>
    <property type="match status" value="1"/>
</dbReference>
<keyword evidence="3" id="KW-0862">Zinc</keyword>
<dbReference type="InterPro" id="IPR001841">
    <property type="entry name" value="Znf_RING"/>
</dbReference>